<feature type="chain" id="PRO_5045143859" evidence="1">
    <location>
        <begin position="22"/>
        <end position="415"/>
    </location>
</feature>
<dbReference type="Pfam" id="PF06097">
    <property type="entry name" value="DUF945"/>
    <property type="match status" value="1"/>
</dbReference>
<dbReference type="EMBL" id="JBHUJD010000001">
    <property type="protein sequence ID" value="MFD2309038.1"/>
    <property type="molecule type" value="Genomic_DNA"/>
</dbReference>
<dbReference type="InterPro" id="IPR010352">
    <property type="entry name" value="DUF945"/>
</dbReference>
<dbReference type="Proteomes" id="UP001597425">
    <property type="component" value="Unassembled WGS sequence"/>
</dbReference>
<protein>
    <submittedName>
        <fullName evidence="2">DUF945 family protein</fullName>
    </submittedName>
</protein>
<comment type="caution">
    <text evidence="2">The sequence shown here is derived from an EMBL/GenBank/DDBJ whole genome shotgun (WGS) entry which is preliminary data.</text>
</comment>
<accession>A0ABW5E637</accession>
<evidence type="ECO:0000313" key="2">
    <source>
        <dbReference type="EMBL" id="MFD2309038.1"/>
    </source>
</evidence>
<evidence type="ECO:0000256" key="1">
    <source>
        <dbReference type="SAM" id="SignalP"/>
    </source>
</evidence>
<keyword evidence="3" id="KW-1185">Reference proteome</keyword>
<proteinExistence type="predicted"/>
<reference evidence="3" key="1">
    <citation type="journal article" date="2019" name="Int. J. Syst. Evol. Microbiol.">
        <title>The Global Catalogue of Microorganisms (GCM) 10K type strain sequencing project: providing services to taxonomists for standard genome sequencing and annotation.</title>
        <authorList>
            <consortium name="The Broad Institute Genomics Platform"/>
            <consortium name="The Broad Institute Genome Sequencing Center for Infectious Disease"/>
            <person name="Wu L."/>
            <person name="Ma J."/>
        </authorList>
    </citation>
    <scope>NUCLEOTIDE SEQUENCE [LARGE SCALE GENOMIC DNA]</scope>
    <source>
        <strain evidence="3">KCTC 12848</strain>
    </source>
</reference>
<keyword evidence="1" id="KW-0732">Signal</keyword>
<gene>
    <name evidence="2" type="ORF">ACFSKX_01295</name>
</gene>
<sequence>MKFLRLTLVSLTALLVAAALAAPGFIGPRVEEIWKQQLAQLQGGRVSDYERGWFGAEAGTSVRSGDGTTELRSDIQHGPLLFTAGGPRVGAMYSETRLSVEGLAPALRAQLERLYGRLDHSPLVLESLVAANNRVINTLRLEPFTRSDSGGELEFDGGRVRLETDYSGATPTGTIELGALRWMQKGRERLYTDSLSGKFRIRPGASGDIALVLPLLRADSDSGPLEMRDLSLDISAELLPSRKLKLVSDLRAPRIQSATPISSVKQQMTLPQISPADLGHFLRPLLQAPAERNWPRILRRPLQLQQQLAIQSANGPVLLDADIDWAGIAAGVRPVAEAPAQWMEPLTGTATFSAAEQALLQSPLVGQAMTLRKYGLLLEEDGELQMHLQVDRGELQVNGQLLPPDLFLLALSGQF</sequence>
<name>A0ABW5E637_9GAMM</name>
<dbReference type="RefSeq" id="WP_265721110.1">
    <property type="nucleotide sequence ID" value="NZ_JAPIVK010000008.1"/>
</dbReference>
<evidence type="ECO:0000313" key="3">
    <source>
        <dbReference type="Proteomes" id="UP001597425"/>
    </source>
</evidence>
<feature type="signal peptide" evidence="1">
    <location>
        <begin position="1"/>
        <end position="21"/>
    </location>
</feature>
<organism evidence="2 3">
    <name type="scientific">Microbulbifer halophilus</name>
    <dbReference type="NCBI Taxonomy" id="453963"/>
    <lineage>
        <taxon>Bacteria</taxon>
        <taxon>Pseudomonadati</taxon>
        <taxon>Pseudomonadota</taxon>
        <taxon>Gammaproteobacteria</taxon>
        <taxon>Cellvibrionales</taxon>
        <taxon>Microbulbiferaceae</taxon>
        <taxon>Microbulbifer</taxon>
    </lineage>
</organism>